<organism evidence="1 2">
    <name type="scientific">Dyadobacter endophyticus</name>
    <dbReference type="NCBI Taxonomy" id="1749036"/>
    <lineage>
        <taxon>Bacteria</taxon>
        <taxon>Pseudomonadati</taxon>
        <taxon>Bacteroidota</taxon>
        <taxon>Cytophagia</taxon>
        <taxon>Cytophagales</taxon>
        <taxon>Spirosomataceae</taxon>
        <taxon>Dyadobacter</taxon>
    </lineage>
</organism>
<name>A0ABQ1YD77_9BACT</name>
<evidence type="ECO:0000313" key="2">
    <source>
        <dbReference type="Proteomes" id="UP000600214"/>
    </source>
</evidence>
<dbReference type="RefSeq" id="WP_188927495.1">
    <property type="nucleotide sequence ID" value="NZ_BMIA01000001.1"/>
</dbReference>
<dbReference type="EMBL" id="BMIA01000001">
    <property type="protein sequence ID" value="GGH20170.1"/>
    <property type="molecule type" value="Genomic_DNA"/>
</dbReference>
<gene>
    <name evidence="1" type="ORF">GCM10007423_00420</name>
</gene>
<accession>A0ABQ1YD77</accession>
<dbReference type="Proteomes" id="UP000600214">
    <property type="component" value="Unassembled WGS sequence"/>
</dbReference>
<protein>
    <submittedName>
        <fullName evidence="1">Uncharacterized protein</fullName>
    </submittedName>
</protein>
<evidence type="ECO:0000313" key="1">
    <source>
        <dbReference type="EMBL" id="GGH20170.1"/>
    </source>
</evidence>
<reference evidence="2" key="1">
    <citation type="journal article" date="2019" name="Int. J. Syst. Evol. Microbiol.">
        <title>The Global Catalogue of Microorganisms (GCM) 10K type strain sequencing project: providing services to taxonomists for standard genome sequencing and annotation.</title>
        <authorList>
            <consortium name="The Broad Institute Genomics Platform"/>
            <consortium name="The Broad Institute Genome Sequencing Center for Infectious Disease"/>
            <person name="Wu L."/>
            <person name="Ma J."/>
        </authorList>
    </citation>
    <scope>NUCLEOTIDE SEQUENCE [LARGE SCALE GENOMIC DNA]</scope>
    <source>
        <strain evidence="2">CGMCC 1.15288</strain>
    </source>
</reference>
<keyword evidence="2" id="KW-1185">Reference proteome</keyword>
<sequence length="94" mass="10527">MMRTSYEIAANVKAPGGWHPFGYFQVGYDQEKAVAIFEGLQGIPGNHGAALRLELFEHVGDESLLVAHKGCTLDEFTVNSRIIARDVFKYFHLE</sequence>
<comment type="caution">
    <text evidence="1">The sequence shown here is derived from an EMBL/GenBank/DDBJ whole genome shotgun (WGS) entry which is preliminary data.</text>
</comment>
<proteinExistence type="predicted"/>